<keyword evidence="1" id="KW-1133">Transmembrane helix</keyword>
<feature type="transmembrane region" description="Helical" evidence="1">
    <location>
        <begin position="151"/>
        <end position="169"/>
    </location>
</feature>
<protein>
    <recommendedName>
        <fullName evidence="5">EXPERA domain-containing protein</fullName>
    </recommendedName>
</protein>
<dbReference type="Proteomes" id="UP001054902">
    <property type="component" value="Unassembled WGS sequence"/>
</dbReference>
<keyword evidence="4" id="KW-1185">Reference proteome</keyword>
<keyword evidence="1" id="KW-0472">Membrane</keyword>
<feature type="chain" id="PRO_5042075627" description="EXPERA domain-containing protein" evidence="2">
    <location>
        <begin position="21"/>
        <end position="318"/>
    </location>
</feature>
<feature type="transmembrane region" description="Helical" evidence="1">
    <location>
        <begin position="175"/>
        <end position="200"/>
    </location>
</feature>
<dbReference type="EMBL" id="BLLK01000045">
    <property type="protein sequence ID" value="GFH51229.1"/>
    <property type="molecule type" value="Genomic_DNA"/>
</dbReference>
<dbReference type="AlphaFoldDB" id="A0AAD3H610"/>
<gene>
    <name evidence="3" type="ORF">CTEN210_07705</name>
</gene>
<accession>A0AAD3H610</accession>
<organism evidence="3 4">
    <name type="scientific">Chaetoceros tenuissimus</name>
    <dbReference type="NCBI Taxonomy" id="426638"/>
    <lineage>
        <taxon>Eukaryota</taxon>
        <taxon>Sar</taxon>
        <taxon>Stramenopiles</taxon>
        <taxon>Ochrophyta</taxon>
        <taxon>Bacillariophyta</taxon>
        <taxon>Coscinodiscophyceae</taxon>
        <taxon>Chaetocerotophycidae</taxon>
        <taxon>Chaetocerotales</taxon>
        <taxon>Chaetocerotaceae</taxon>
        <taxon>Chaetoceros</taxon>
    </lineage>
</organism>
<dbReference type="PANTHER" id="PTHR36367">
    <property type="entry name" value="TRANSMEMBRANE PROTEIN"/>
    <property type="match status" value="1"/>
</dbReference>
<reference evidence="3 4" key="1">
    <citation type="journal article" date="2021" name="Sci. Rep.">
        <title>The genome of the diatom Chaetoceros tenuissimus carries an ancient integrated fragment of an extant virus.</title>
        <authorList>
            <person name="Hongo Y."/>
            <person name="Kimura K."/>
            <person name="Takaki Y."/>
            <person name="Yoshida Y."/>
            <person name="Baba S."/>
            <person name="Kobayashi G."/>
            <person name="Nagasaki K."/>
            <person name="Hano T."/>
            <person name="Tomaru Y."/>
        </authorList>
    </citation>
    <scope>NUCLEOTIDE SEQUENCE [LARGE SCALE GENOMIC DNA]</scope>
    <source>
        <strain evidence="3 4">NIES-3715</strain>
    </source>
</reference>
<comment type="caution">
    <text evidence="3">The sequence shown here is derived from an EMBL/GenBank/DDBJ whole genome shotgun (WGS) entry which is preliminary data.</text>
</comment>
<evidence type="ECO:0008006" key="5">
    <source>
        <dbReference type="Google" id="ProtNLM"/>
    </source>
</evidence>
<sequence length="318" mass="35482">MKKCSLFFLTLTSISTIGQAFTSTCSYATLHSRQTPNPIESSNFRKSGYHPLFASSDENKIEVEFDTVIKSPIVLGTISFLYWYLLVFGAAAASNGLPVPDFIPMVPAWPPTDADLVPVVEDSIHFFYISDLQNYIQDGITGSEDLPQLRLAFFNIAEAWVFSFLPLLLVDKKKLPLPVILFAWFGGLLLTNAFLAPYLLARQIFSKDDGETASQASVVEEQEGLGMIALKKSFAIITTLVVTYASYETVMTSIDAPNERVDFIELVKNDRTYLAFAVDLSLFTCFQSFLLKDIKSQRNIQQTSGDLPLLGILSWLYK</sequence>
<proteinExistence type="predicted"/>
<evidence type="ECO:0000313" key="4">
    <source>
        <dbReference type="Proteomes" id="UP001054902"/>
    </source>
</evidence>
<keyword evidence="2" id="KW-0732">Signal</keyword>
<dbReference type="PANTHER" id="PTHR36367:SF2">
    <property type="entry name" value="TRANSMEMBRANE PROTEIN"/>
    <property type="match status" value="1"/>
</dbReference>
<evidence type="ECO:0000256" key="1">
    <source>
        <dbReference type="SAM" id="Phobius"/>
    </source>
</evidence>
<feature type="signal peptide" evidence="2">
    <location>
        <begin position="1"/>
        <end position="20"/>
    </location>
</feature>
<evidence type="ECO:0000313" key="3">
    <source>
        <dbReference type="EMBL" id="GFH51229.1"/>
    </source>
</evidence>
<evidence type="ECO:0000256" key="2">
    <source>
        <dbReference type="SAM" id="SignalP"/>
    </source>
</evidence>
<feature type="transmembrane region" description="Helical" evidence="1">
    <location>
        <begin position="73"/>
        <end position="93"/>
    </location>
</feature>
<keyword evidence="1" id="KW-0812">Transmembrane</keyword>
<name>A0AAD3H610_9STRA</name>